<reference evidence="2" key="1">
    <citation type="submission" date="2016-09" db="EMBL/GenBank/DDBJ databases">
        <authorList>
            <person name="Lysoe E."/>
        </authorList>
    </citation>
    <scope>NUCLEOTIDE SEQUENCE [LARGE SCALE GENOMIC DNA]</scope>
    <source>
        <strain evidence="2">LJ96T</strain>
    </source>
</reference>
<dbReference type="AlphaFoldDB" id="A0A0G9H1H2"/>
<keyword evidence="2" id="KW-1185">Reference proteome</keyword>
<evidence type="ECO:0000313" key="1">
    <source>
        <dbReference type="EMBL" id="APG02949.1"/>
    </source>
</evidence>
<dbReference type="Proteomes" id="UP000182987">
    <property type="component" value="Chromosome"/>
</dbReference>
<gene>
    <name evidence="1" type="ORF">BJI69_02855</name>
</gene>
<dbReference type="SUPFAM" id="SSF53335">
    <property type="entry name" value="S-adenosyl-L-methionine-dependent methyltransferases"/>
    <property type="match status" value="1"/>
</dbReference>
<keyword evidence="1" id="KW-0808">Transferase</keyword>
<keyword evidence="1" id="KW-0489">Methyltransferase</keyword>
<dbReference type="Gene3D" id="3.40.50.150">
    <property type="entry name" value="Vaccinia Virus protein VP39"/>
    <property type="match status" value="1"/>
</dbReference>
<dbReference type="OrthoDB" id="9810247at2"/>
<dbReference type="EMBL" id="CP017480">
    <property type="protein sequence ID" value="APG02949.1"/>
    <property type="molecule type" value="Genomic_DNA"/>
</dbReference>
<accession>A0A0G9H1H2</accession>
<dbReference type="STRING" id="1440763.BJI69_02855"/>
<dbReference type="GO" id="GO:0032259">
    <property type="term" value="P:methylation"/>
    <property type="evidence" value="ECO:0007669"/>
    <property type="project" value="UniProtKB-KW"/>
</dbReference>
<dbReference type="Pfam" id="PF08241">
    <property type="entry name" value="Methyltransf_11"/>
    <property type="match status" value="1"/>
</dbReference>
<dbReference type="KEGG" id="lrz:BJI69_02855"/>
<proteinExistence type="predicted"/>
<organism evidence="1 2">
    <name type="scientific">Luteibacter rhizovicinus DSM 16549</name>
    <dbReference type="NCBI Taxonomy" id="1440763"/>
    <lineage>
        <taxon>Bacteria</taxon>
        <taxon>Pseudomonadati</taxon>
        <taxon>Pseudomonadota</taxon>
        <taxon>Gammaproteobacteria</taxon>
        <taxon>Lysobacterales</taxon>
        <taxon>Rhodanobacteraceae</taxon>
        <taxon>Luteibacter</taxon>
    </lineage>
</organism>
<protein>
    <submittedName>
        <fullName evidence="1">Methyltransferase type 11</fullName>
    </submittedName>
</protein>
<evidence type="ECO:0000313" key="2">
    <source>
        <dbReference type="Proteomes" id="UP000182987"/>
    </source>
</evidence>
<name>A0A0G9H1H2_9GAMM</name>
<dbReference type="RefSeq" id="WP_046969450.1">
    <property type="nucleotide sequence ID" value="NZ_CP017480.1"/>
</dbReference>
<dbReference type="InterPro" id="IPR013216">
    <property type="entry name" value="Methyltransf_11"/>
</dbReference>
<dbReference type="InterPro" id="IPR029063">
    <property type="entry name" value="SAM-dependent_MTases_sf"/>
</dbReference>
<dbReference type="GO" id="GO:0008757">
    <property type="term" value="F:S-adenosylmethionine-dependent methyltransferase activity"/>
    <property type="evidence" value="ECO:0007669"/>
    <property type="project" value="InterPro"/>
</dbReference>
<sequence>MTVASFTSGPPAPRTDADLIGSNKRFYDALWSEAKLFAPDRFNTWPLVSELAAQTSRRLEVAPGLRPRLPLADTQFVDLSRPALAELSRHGARVANAMIGALPFRDASFDFVCAFDILEHVVDDEGALGELARVAEPGARLLLSVPLHPEAWTAFDDFVGHYRRYEPEAIRALLARHGFTIERSAVYGMQPKSSKLLDIGQWYLTHQRARAMWWYNKVFMPLGVRFQKPLAFTPGFAPGPGVDEVLLVCRKTQA</sequence>
<dbReference type="PATRIC" id="fig|1440763.5.peg.4083"/>